<keyword evidence="1" id="KW-0812">Transmembrane</keyword>
<evidence type="ECO:0000313" key="2">
    <source>
        <dbReference type="EMBL" id="KAJ3563637.1"/>
    </source>
</evidence>
<gene>
    <name evidence="2" type="ORF">NP233_g8816</name>
</gene>
<dbReference type="PANTHER" id="PTHR36124:SF1">
    <property type="entry name" value="ER-BOUND OXYGENASE MPAB_MPAB'_RUBBER OXYGENASE CATALYTIC DOMAIN-CONTAINING PROTEIN"/>
    <property type="match status" value="1"/>
</dbReference>
<organism evidence="2 3">
    <name type="scientific">Leucocoprinus birnbaumii</name>
    <dbReference type="NCBI Taxonomy" id="56174"/>
    <lineage>
        <taxon>Eukaryota</taxon>
        <taxon>Fungi</taxon>
        <taxon>Dikarya</taxon>
        <taxon>Basidiomycota</taxon>
        <taxon>Agaricomycotina</taxon>
        <taxon>Agaricomycetes</taxon>
        <taxon>Agaricomycetidae</taxon>
        <taxon>Agaricales</taxon>
        <taxon>Agaricineae</taxon>
        <taxon>Agaricaceae</taxon>
        <taxon>Leucocoprinus</taxon>
    </lineage>
</organism>
<evidence type="ECO:0000313" key="3">
    <source>
        <dbReference type="Proteomes" id="UP001213000"/>
    </source>
</evidence>
<dbReference type="GO" id="GO:0016491">
    <property type="term" value="F:oxidoreductase activity"/>
    <property type="evidence" value="ECO:0007669"/>
    <property type="project" value="InterPro"/>
</dbReference>
<comment type="caution">
    <text evidence="2">The sequence shown here is derived from an EMBL/GenBank/DDBJ whole genome shotgun (WGS) entry which is preliminary data.</text>
</comment>
<reference evidence="2" key="1">
    <citation type="submission" date="2022-07" db="EMBL/GenBank/DDBJ databases">
        <title>Genome Sequence of Leucocoprinus birnbaumii.</title>
        <authorList>
            <person name="Buettner E."/>
        </authorList>
    </citation>
    <scope>NUCLEOTIDE SEQUENCE</scope>
    <source>
        <strain evidence="2">VT141</strain>
    </source>
</reference>
<dbReference type="InterPro" id="IPR046366">
    <property type="entry name" value="MPAB"/>
</dbReference>
<accession>A0AAD5VLV0</accession>
<name>A0AAD5VLV0_9AGAR</name>
<sequence length="412" mass="46933">MAASAATLVNQLSRHFEALAPHVSDALNSTNLTKGLVTAFVGYLALVRVLRFERYRVIHRKYQKKYEDRTLTPEEAQKVMFVSCGYDMPLIVNYSLAFALLKTYAIPSISRLLSATKQLKSNETISKRYADTELMLSTWVACPLSGHTRDDKSDEFDPRAMIAVARMNQLHSKYKILPACLVTIDVGELKSYCIFWIEIGNRMGIQGIPGTPEEMRIWARAYEEECMAPNILNHEVAGYTTEELLYPVPTAFGIRNWVEGLTVCMLDEPARKAMLKPAQPLYKHLIIWALVKSIALFQKWLMLPRADSNYRFPVAIEFNRKADGSINPMMHPNKYAVRPWYKPEPTTIFGKAWERFLVLAKWHSEVPKSSLRSDGYRLEEMGPLETEKVGNLEALRDAEKLMGCPITGVFAR</sequence>
<dbReference type="EMBL" id="JANIEX010000738">
    <property type="protein sequence ID" value="KAJ3563637.1"/>
    <property type="molecule type" value="Genomic_DNA"/>
</dbReference>
<keyword evidence="1" id="KW-0472">Membrane</keyword>
<dbReference type="AlphaFoldDB" id="A0AAD5VLV0"/>
<evidence type="ECO:0000256" key="1">
    <source>
        <dbReference type="SAM" id="Phobius"/>
    </source>
</evidence>
<proteinExistence type="predicted"/>
<evidence type="ECO:0008006" key="4">
    <source>
        <dbReference type="Google" id="ProtNLM"/>
    </source>
</evidence>
<keyword evidence="1" id="KW-1133">Transmembrane helix</keyword>
<dbReference type="PANTHER" id="PTHR36124">
    <property type="match status" value="1"/>
</dbReference>
<keyword evidence="3" id="KW-1185">Reference proteome</keyword>
<feature type="transmembrane region" description="Helical" evidence="1">
    <location>
        <begin position="32"/>
        <end position="50"/>
    </location>
</feature>
<protein>
    <recommendedName>
        <fullName evidence="4">ER-bound oxygenase mpaB/mpaB'/Rubber oxygenase catalytic domain-containing protein</fullName>
    </recommendedName>
</protein>
<dbReference type="Proteomes" id="UP001213000">
    <property type="component" value="Unassembled WGS sequence"/>
</dbReference>